<gene>
    <name evidence="1" type="ORF">KCG48_06575</name>
</gene>
<dbReference type="Pfam" id="PF08876">
    <property type="entry name" value="DUF1836"/>
    <property type="match status" value="1"/>
</dbReference>
<name>A0A941CQY0_9CLOT</name>
<evidence type="ECO:0000313" key="2">
    <source>
        <dbReference type="Proteomes" id="UP000675379"/>
    </source>
</evidence>
<dbReference type="EMBL" id="JAGSCS010000006">
    <property type="protein sequence ID" value="MBR0576004.1"/>
    <property type="molecule type" value="Genomic_DNA"/>
</dbReference>
<dbReference type="InterPro" id="IPR014975">
    <property type="entry name" value="DUF1836"/>
</dbReference>
<protein>
    <submittedName>
        <fullName evidence="1">DUF1836 domain-containing protein</fullName>
    </submittedName>
</protein>
<dbReference type="PANTHER" id="PTHR40056">
    <property type="entry name" value="HYPOTHETICAL CYTOSOLIC PROTEIN"/>
    <property type="match status" value="1"/>
</dbReference>
<dbReference type="RefSeq" id="WP_211800734.1">
    <property type="nucleotide sequence ID" value="NZ_JAGSCS010000006.1"/>
</dbReference>
<dbReference type="AlphaFoldDB" id="A0A941CQY0"/>
<sequence>METRELLTLPKIEEIPDLGLYMDQVITFMEKRYPAKPLTKTMINNYTKDRILFPPKKKKYSREHLMLLSLIQILKRTLSLPEIKLLLGPLSAAIEKGSVTELYALYESFSAVYPAIIHLGESTQRSAQTLSEDPRTTVLIRALLSAYFADLAEEALTF</sequence>
<dbReference type="PANTHER" id="PTHR40056:SF1">
    <property type="entry name" value="DUF1836 DOMAIN-CONTAINING PROTEIN"/>
    <property type="match status" value="1"/>
</dbReference>
<reference evidence="1" key="1">
    <citation type="submission" date="2021-04" db="EMBL/GenBank/DDBJ databases">
        <title>Proteiniclasticum sedimins sp. nov., an obligate anaerobic bacterium isolated from anaerobic sludge.</title>
        <authorList>
            <person name="Liu J."/>
        </authorList>
    </citation>
    <scope>NUCLEOTIDE SEQUENCE</scope>
    <source>
        <strain evidence="1">BAD-10</strain>
    </source>
</reference>
<evidence type="ECO:0000313" key="1">
    <source>
        <dbReference type="EMBL" id="MBR0576004.1"/>
    </source>
</evidence>
<organism evidence="1 2">
    <name type="scientific">Proteiniclasticum sediminis</name>
    <dbReference type="NCBI Taxonomy" id="2804028"/>
    <lineage>
        <taxon>Bacteria</taxon>
        <taxon>Bacillati</taxon>
        <taxon>Bacillota</taxon>
        <taxon>Clostridia</taxon>
        <taxon>Eubacteriales</taxon>
        <taxon>Clostridiaceae</taxon>
        <taxon>Proteiniclasticum</taxon>
    </lineage>
</organism>
<dbReference type="Proteomes" id="UP000675379">
    <property type="component" value="Unassembled WGS sequence"/>
</dbReference>
<keyword evidence="2" id="KW-1185">Reference proteome</keyword>
<comment type="caution">
    <text evidence="1">The sequence shown here is derived from an EMBL/GenBank/DDBJ whole genome shotgun (WGS) entry which is preliminary data.</text>
</comment>
<accession>A0A941CQY0</accession>
<proteinExistence type="predicted"/>